<dbReference type="Gramene" id="KVH97382">
    <property type="protein sequence ID" value="KVH97382"/>
    <property type="gene ID" value="Ccrd_000532"/>
</dbReference>
<keyword evidence="4" id="KW-1185">Reference proteome</keyword>
<dbReference type="PROSITE" id="PS00108">
    <property type="entry name" value="PROTEIN_KINASE_ST"/>
    <property type="match status" value="1"/>
</dbReference>
<protein>
    <submittedName>
        <fullName evidence="3">PC-Esterase</fullName>
    </submittedName>
</protein>
<dbReference type="InterPro" id="IPR029962">
    <property type="entry name" value="TBL"/>
</dbReference>
<comment type="similarity">
    <text evidence="1">Belongs to the PC-esterase family. TBL subfamily.</text>
</comment>
<proteinExistence type="inferred from homology"/>
<dbReference type="GO" id="GO:0016413">
    <property type="term" value="F:O-acetyltransferase activity"/>
    <property type="evidence" value="ECO:0007669"/>
    <property type="project" value="InterPro"/>
</dbReference>
<dbReference type="PROSITE" id="PS50011">
    <property type="entry name" value="PROTEIN_KINASE_DOM"/>
    <property type="match status" value="1"/>
</dbReference>
<dbReference type="InterPro" id="IPR026057">
    <property type="entry name" value="TBL_C"/>
</dbReference>
<feature type="domain" description="Protein kinase" evidence="2">
    <location>
        <begin position="98"/>
        <end position="525"/>
    </location>
</feature>
<evidence type="ECO:0000313" key="4">
    <source>
        <dbReference type="Proteomes" id="UP000243975"/>
    </source>
</evidence>
<dbReference type="GO" id="GO:0005524">
    <property type="term" value="F:ATP binding"/>
    <property type="evidence" value="ECO:0007669"/>
    <property type="project" value="InterPro"/>
</dbReference>
<comment type="caution">
    <text evidence="3">The sequence shown here is derived from an EMBL/GenBank/DDBJ whole genome shotgun (WGS) entry which is preliminary data.</text>
</comment>
<dbReference type="Proteomes" id="UP000243975">
    <property type="component" value="Unassembled WGS sequence"/>
</dbReference>
<dbReference type="SUPFAM" id="SSF56112">
    <property type="entry name" value="Protein kinase-like (PK-like)"/>
    <property type="match status" value="1"/>
</dbReference>
<dbReference type="EMBL" id="LEKV01003834">
    <property type="protein sequence ID" value="KVH97382.1"/>
    <property type="molecule type" value="Genomic_DNA"/>
</dbReference>
<dbReference type="InterPro" id="IPR000719">
    <property type="entry name" value="Prot_kinase_dom"/>
</dbReference>
<dbReference type="AlphaFoldDB" id="A0A103XUY2"/>
<dbReference type="InterPro" id="IPR008271">
    <property type="entry name" value="Ser/Thr_kinase_AS"/>
</dbReference>
<gene>
    <name evidence="3" type="ORF">Ccrd_000532</name>
</gene>
<dbReference type="GO" id="GO:0016020">
    <property type="term" value="C:membrane"/>
    <property type="evidence" value="ECO:0007669"/>
    <property type="project" value="UniProtKB-SubCell"/>
</dbReference>
<dbReference type="Pfam" id="PF00069">
    <property type="entry name" value="Pkinase"/>
    <property type="match status" value="1"/>
</dbReference>
<dbReference type="InterPro" id="IPR011009">
    <property type="entry name" value="Kinase-like_dom_sf"/>
</dbReference>
<dbReference type="Pfam" id="PF13839">
    <property type="entry name" value="PC-Esterase"/>
    <property type="match status" value="2"/>
</dbReference>
<organism evidence="3 4">
    <name type="scientific">Cynara cardunculus var. scolymus</name>
    <name type="common">Globe artichoke</name>
    <name type="synonym">Cynara scolymus</name>
    <dbReference type="NCBI Taxonomy" id="59895"/>
    <lineage>
        <taxon>Eukaryota</taxon>
        <taxon>Viridiplantae</taxon>
        <taxon>Streptophyta</taxon>
        <taxon>Embryophyta</taxon>
        <taxon>Tracheophyta</taxon>
        <taxon>Spermatophyta</taxon>
        <taxon>Magnoliopsida</taxon>
        <taxon>eudicotyledons</taxon>
        <taxon>Gunneridae</taxon>
        <taxon>Pentapetalae</taxon>
        <taxon>asterids</taxon>
        <taxon>campanulids</taxon>
        <taxon>Asterales</taxon>
        <taxon>Asteraceae</taxon>
        <taxon>Carduoideae</taxon>
        <taxon>Cardueae</taxon>
        <taxon>Carduinae</taxon>
        <taxon>Cynara</taxon>
    </lineage>
</organism>
<dbReference type="SMART" id="SM00220">
    <property type="entry name" value="S_TKc"/>
    <property type="match status" value="1"/>
</dbReference>
<dbReference type="PANTHER" id="PTHR32285">
    <property type="entry name" value="PROTEIN TRICHOME BIREFRINGENCE-LIKE 9-RELATED"/>
    <property type="match status" value="1"/>
</dbReference>
<dbReference type="GO" id="GO:0005794">
    <property type="term" value="C:Golgi apparatus"/>
    <property type="evidence" value="ECO:0007669"/>
    <property type="project" value="TreeGrafter"/>
</dbReference>
<dbReference type="OMA" id="TWNDTNA"/>
<evidence type="ECO:0000313" key="3">
    <source>
        <dbReference type="EMBL" id="KVH97382.1"/>
    </source>
</evidence>
<name>A0A103XUY2_CYNCS</name>
<dbReference type="PANTHER" id="PTHR32285:SF36">
    <property type="entry name" value="PROTEIN TRICHOME BIREFRINGENCE-LIKE 38"/>
    <property type="match status" value="1"/>
</dbReference>
<reference evidence="3 4" key="1">
    <citation type="journal article" date="2016" name="Sci. Rep.">
        <title>The genome sequence of the outbreeding globe artichoke constructed de novo incorporating a phase-aware low-pass sequencing strategy of F1 progeny.</title>
        <authorList>
            <person name="Scaglione D."/>
            <person name="Reyes-Chin-Wo S."/>
            <person name="Acquadro A."/>
            <person name="Froenicke L."/>
            <person name="Portis E."/>
            <person name="Beitel C."/>
            <person name="Tirone M."/>
            <person name="Mauro R."/>
            <person name="Lo Monaco A."/>
            <person name="Mauromicale G."/>
            <person name="Faccioli P."/>
            <person name="Cattivelli L."/>
            <person name="Rieseberg L."/>
            <person name="Michelmore R."/>
            <person name="Lanteri S."/>
        </authorList>
    </citation>
    <scope>NUCLEOTIDE SEQUENCE [LARGE SCALE GENOMIC DNA]</scope>
    <source>
        <strain evidence="3">2C</strain>
    </source>
</reference>
<evidence type="ECO:0000259" key="2">
    <source>
        <dbReference type="PROSITE" id="PS50011"/>
    </source>
</evidence>
<evidence type="ECO:0000256" key="1">
    <source>
        <dbReference type="ARBA" id="ARBA00007727"/>
    </source>
</evidence>
<sequence length="680" mass="77460">MYDSTKCPHIRKEYDCIKFDGEEFLRKMSGKKIMYVGDSVSVNQWQSMVCLLHAALPSQSNITDETINSTRTVTYQDYGVSISVFLSHYLVDIVDEKIGRVMRLDSIADGDIWKENDVLIFNTWLWWYRSGDKQPWDYIETDNKILKDMDRMAAFREGLKTWANWVDSDVNTLKTTVFFQGVSPSHYNGVEWNEKGVTNCAKERLPMSGSTYPGGIPMAETVVEQVLSGVRKPVSLLNITRLSQLRKDGHPSNFNAFKGMDCTHWCVAGEVDLKLTAVRAYAKQLFTALKHLRNYGVLHTDIKPDNMLVRTFNLILYFVLHPNSYDLKVNDAKNVLKLCDFGNAMFAEKNEITPYLVSRFYRAPEIRLVMGGGIGRGWCAIVILSALVLATRCDNKCDLYQGSWVYDESYPMYDSTKCPHIRKEYDCIKGKKILYVGDSLSLNQWQSMVCLLHSALPPQSIITEETVNSVRTVSYQDYGFSVSIFTSHYLVDVVEEKIGRVLKLDSITDGDIWKDNDVLIFNTWLWWYTRGEKQSWDYIQIGNKILKDMDRMVAFREALTTWGNWVDSDVDTQKTSNENSLNVESGADWDEKGVTNCANEKLPVNGSTYPGGIPTAETVVEQVINGVRKPVSLLNITRLSQLRKDGHPSRFNAFKGMDCTHWCVAGVPDTWNQLLSASLI</sequence>
<accession>A0A103XUY2</accession>
<dbReference type="GO" id="GO:0004672">
    <property type="term" value="F:protein kinase activity"/>
    <property type="evidence" value="ECO:0007669"/>
    <property type="project" value="InterPro"/>
</dbReference>
<dbReference type="Gene3D" id="1.10.510.10">
    <property type="entry name" value="Transferase(Phosphotransferase) domain 1"/>
    <property type="match status" value="1"/>
</dbReference>